<dbReference type="Gene3D" id="3.10.490.10">
    <property type="entry name" value="Gamma-glutamyl cyclotransferase-like"/>
    <property type="match status" value="1"/>
</dbReference>
<keyword evidence="3" id="KW-1185">Reference proteome</keyword>
<dbReference type="AlphaFoldDB" id="A0A1I3ZNE6"/>
<dbReference type="InterPro" id="IPR009288">
    <property type="entry name" value="AIG2-like_dom"/>
</dbReference>
<evidence type="ECO:0000259" key="1">
    <source>
        <dbReference type="Pfam" id="PF06094"/>
    </source>
</evidence>
<dbReference type="RefSeq" id="WP_091714328.1">
    <property type="nucleotide sequence ID" value="NZ_FOSH01000011.1"/>
</dbReference>
<proteinExistence type="predicted"/>
<feature type="domain" description="Gamma-glutamylcyclotransferase AIG2-like" evidence="1">
    <location>
        <begin position="8"/>
        <end position="133"/>
    </location>
</feature>
<protein>
    <submittedName>
        <fullName evidence="2">Uncharacterized conserved protein YtfP, gamma-glutamylcyclotransferase (GGCT)/AIG2-like family</fullName>
    </submittedName>
</protein>
<dbReference type="EMBL" id="FOSH01000011">
    <property type="protein sequence ID" value="SFK45517.1"/>
    <property type="molecule type" value="Genomic_DNA"/>
</dbReference>
<dbReference type="STRING" id="45496.SAMN04488079_11189"/>
<name>A0A1I3ZNE6_9GAMM</name>
<dbReference type="CDD" id="cd06661">
    <property type="entry name" value="GGCT_like"/>
    <property type="match status" value="1"/>
</dbReference>
<dbReference type="InterPro" id="IPR013024">
    <property type="entry name" value="GGCT-like"/>
</dbReference>
<dbReference type="GO" id="GO:0016740">
    <property type="term" value="F:transferase activity"/>
    <property type="evidence" value="ECO:0007669"/>
    <property type="project" value="UniProtKB-KW"/>
</dbReference>
<sequence length="141" mass="16614">MIEQNTYLFVYGTLMKETNHSMAQLLVKHSEFICRASMQGQLYLIDYYPGAILSDNKDDIVYGELYKVSNASWVLSQLDDYEECSSSFPEPHEYQRQLINIQPDTTDIKIFRAWAYLYQYSLDNKSRIKNGQFQMEYADTK</sequence>
<organism evidence="2 3">
    <name type="scientific">Methylophaga sulfidovorans</name>
    <dbReference type="NCBI Taxonomy" id="45496"/>
    <lineage>
        <taxon>Bacteria</taxon>
        <taxon>Pseudomonadati</taxon>
        <taxon>Pseudomonadota</taxon>
        <taxon>Gammaproteobacteria</taxon>
        <taxon>Thiotrichales</taxon>
        <taxon>Piscirickettsiaceae</taxon>
        <taxon>Methylophaga</taxon>
    </lineage>
</organism>
<evidence type="ECO:0000313" key="3">
    <source>
        <dbReference type="Proteomes" id="UP000198924"/>
    </source>
</evidence>
<dbReference type="OrthoDB" id="482277at2"/>
<dbReference type="Pfam" id="PF06094">
    <property type="entry name" value="GGACT"/>
    <property type="match status" value="1"/>
</dbReference>
<dbReference type="Proteomes" id="UP000198924">
    <property type="component" value="Unassembled WGS sequence"/>
</dbReference>
<dbReference type="SUPFAM" id="SSF110857">
    <property type="entry name" value="Gamma-glutamyl cyclotransferase-like"/>
    <property type="match status" value="1"/>
</dbReference>
<accession>A0A1I3ZNE6</accession>
<reference evidence="3" key="1">
    <citation type="submission" date="2016-10" db="EMBL/GenBank/DDBJ databases">
        <authorList>
            <person name="Varghese N."/>
            <person name="Submissions S."/>
        </authorList>
    </citation>
    <scope>NUCLEOTIDE SEQUENCE [LARGE SCALE GENOMIC DNA]</scope>
    <source>
        <strain evidence="3">DSM 11578</strain>
    </source>
</reference>
<gene>
    <name evidence="2" type="ORF">SAMN04488079_11189</name>
</gene>
<dbReference type="InterPro" id="IPR036568">
    <property type="entry name" value="GGCT-like_sf"/>
</dbReference>
<evidence type="ECO:0000313" key="2">
    <source>
        <dbReference type="EMBL" id="SFK45517.1"/>
    </source>
</evidence>
<keyword evidence="2" id="KW-0808">Transferase</keyword>